<comment type="similarity">
    <text evidence="1">Belongs to the peptidase S10 family.</text>
</comment>
<dbReference type="PANTHER" id="PTHR11802:SF472">
    <property type="entry name" value="SERINE CARBOXYPEPTIDASE CPVL-RELATED"/>
    <property type="match status" value="1"/>
</dbReference>
<dbReference type="Pfam" id="PF00450">
    <property type="entry name" value="Peptidase_S10"/>
    <property type="match status" value="1"/>
</dbReference>
<dbReference type="SUPFAM" id="SSF53474">
    <property type="entry name" value="alpha/beta-Hydrolases"/>
    <property type="match status" value="1"/>
</dbReference>
<keyword evidence="3" id="KW-0645">Protease</keyword>
<keyword evidence="6" id="KW-0325">Glycoprotein</keyword>
<keyword evidence="4 7" id="KW-0732">Signal</keyword>
<dbReference type="AlphaFoldDB" id="A0A0K8RBC2"/>
<evidence type="ECO:0000256" key="7">
    <source>
        <dbReference type="SAM" id="SignalP"/>
    </source>
</evidence>
<dbReference type="Gene3D" id="3.40.50.1820">
    <property type="entry name" value="alpha/beta hydrolase"/>
    <property type="match status" value="1"/>
</dbReference>
<keyword evidence="2 8" id="KW-0121">Carboxypeptidase</keyword>
<dbReference type="GO" id="GO:0006508">
    <property type="term" value="P:proteolysis"/>
    <property type="evidence" value="ECO:0007669"/>
    <property type="project" value="UniProtKB-KW"/>
</dbReference>
<evidence type="ECO:0000256" key="3">
    <source>
        <dbReference type="ARBA" id="ARBA00022670"/>
    </source>
</evidence>
<organism evidence="8">
    <name type="scientific">Ixodes ricinus</name>
    <name type="common">Common tick</name>
    <name type="synonym">Acarus ricinus</name>
    <dbReference type="NCBI Taxonomy" id="34613"/>
    <lineage>
        <taxon>Eukaryota</taxon>
        <taxon>Metazoa</taxon>
        <taxon>Ecdysozoa</taxon>
        <taxon>Arthropoda</taxon>
        <taxon>Chelicerata</taxon>
        <taxon>Arachnida</taxon>
        <taxon>Acari</taxon>
        <taxon>Parasitiformes</taxon>
        <taxon>Ixodida</taxon>
        <taxon>Ixodoidea</taxon>
        <taxon>Ixodidae</taxon>
        <taxon>Ixodinae</taxon>
        <taxon>Ixodes</taxon>
    </lineage>
</organism>
<protein>
    <submittedName>
        <fullName evidence="8">Putative serine carboxypeptidase</fullName>
    </submittedName>
</protein>
<evidence type="ECO:0000256" key="1">
    <source>
        <dbReference type="ARBA" id="ARBA00009431"/>
    </source>
</evidence>
<dbReference type="InterPro" id="IPR001563">
    <property type="entry name" value="Peptidase_S10"/>
</dbReference>
<proteinExistence type="evidence at transcript level"/>
<name>A0A0K8RBC2_IXORI</name>
<evidence type="ECO:0000256" key="4">
    <source>
        <dbReference type="ARBA" id="ARBA00022729"/>
    </source>
</evidence>
<feature type="chain" id="PRO_5005517260" evidence="7">
    <location>
        <begin position="21"/>
        <end position="482"/>
    </location>
</feature>
<dbReference type="FunFam" id="3.40.50.1820:FF:000659">
    <property type="entry name" value="Carboxypeptidase"/>
    <property type="match status" value="1"/>
</dbReference>
<dbReference type="EMBL" id="GADI01005422">
    <property type="protein sequence ID" value="JAA68386.1"/>
    <property type="molecule type" value="mRNA"/>
</dbReference>
<keyword evidence="5" id="KW-0378">Hydrolase</keyword>
<sequence length="482" mass="53455">MHSLLLFSVVFAFLAPRCISEDPGNGNEAVQGNSAASGMFFSPFMDNEDNISKAVNMSKVDIFEQIAGVDAYSGYISLSNESHLFFLLTKAPKEKRDTAPLLLWLYGGPGISSMWAQYAENGPVGINATGGLFKRNETLQQHANVLYLDQPAGAGLSIITSYNDSKNYAHTLEEMADMIETFMEQFLILFPEYMGRSFYIAGESYGARAALGFGERLRCTPPENKTNLTLNGLILGAGFLAPILDLMNSTEFLYQTSLLNDTGRRIFNEAFVNISELSKKNTTLALYALSNTVFDLGTDGQKSLFQNLTGFMFQRSALYSVLPPVAWAYMHYVNTSQFKQSLHVPLKVQIDSLRPMVALMLGQDFFTDITAKLISALDYQNILLYTGQVDALFPSTNFRKYFSTLKWTKKEAFEKAGRNTWSTCGDIHGVSGYIESITNFSYAVVLRAGHHVTLDEPSSVYHLTSSFLKGGNFDNNLKCPSP</sequence>
<evidence type="ECO:0000256" key="5">
    <source>
        <dbReference type="ARBA" id="ARBA00022801"/>
    </source>
</evidence>
<dbReference type="PANTHER" id="PTHR11802">
    <property type="entry name" value="SERINE PROTEASE FAMILY S10 SERINE CARBOXYPEPTIDASE"/>
    <property type="match status" value="1"/>
</dbReference>
<reference evidence="8" key="1">
    <citation type="submission" date="2012-12" db="EMBL/GenBank/DDBJ databases">
        <title>Identification and characterization of a phenylalanine ammonia-lyase gene family in Isatis indigotica Fort.</title>
        <authorList>
            <person name="Liu Q."/>
            <person name="Chen J."/>
            <person name="Zhou X."/>
            <person name="Di P."/>
            <person name="Xiao Y."/>
            <person name="Xuan H."/>
            <person name="Zhang L."/>
            <person name="Chen W."/>
        </authorList>
    </citation>
    <scope>NUCLEOTIDE SEQUENCE</scope>
    <source>
        <tissue evidence="8">Salivary gland</tissue>
    </source>
</reference>
<dbReference type="PRINTS" id="PR00724">
    <property type="entry name" value="CRBOXYPTASEC"/>
</dbReference>
<evidence type="ECO:0000256" key="6">
    <source>
        <dbReference type="ARBA" id="ARBA00023180"/>
    </source>
</evidence>
<feature type="signal peptide" evidence="7">
    <location>
        <begin position="1"/>
        <end position="20"/>
    </location>
</feature>
<dbReference type="GO" id="GO:0004185">
    <property type="term" value="F:serine-type carboxypeptidase activity"/>
    <property type="evidence" value="ECO:0007669"/>
    <property type="project" value="InterPro"/>
</dbReference>
<dbReference type="InterPro" id="IPR029058">
    <property type="entry name" value="AB_hydrolase_fold"/>
</dbReference>
<evidence type="ECO:0000256" key="2">
    <source>
        <dbReference type="ARBA" id="ARBA00022645"/>
    </source>
</evidence>
<accession>A0A0K8RBC2</accession>
<evidence type="ECO:0000313" key="8">
    <source>
        <dbReference type="EMBL" id="JAA68386.1"/>
    </source>
</evidence>